<evidence type="ECO:0000313" key="1">
    <source>
        <dbReference type="EMBL" id="HCW92760.1"/>
    </source>
</evidence>
<dbReference type="AlphaFoldDB" id="A0A3D5QAS7"/>
<organism evidence="1 2">
    <name type="scientific">Flexistipes sinusarabici</name>
    <dbReference type="NCBI Taxonomy" id="2352"/>
    <lineage>
        <taxon>Bacteria</taxon>
        <taxon>Pseudomonadati</taxon>
        <taxon>Deferribacterota</taxon>
        <taxon>Deferribacteres</taxon>
        <taxon>Deferribacterales</taxon>
        <taxon>Flexistipitaceae</taxon>
        <taxon>Flexistipes</taxon>
    </lineage>
</organism>
<protein>
    <submittedName>
        <fullName evidence="1">Uncharacterized protein</fullName>
    </submittedName>
</protein>
<gene>
    <name evidence="1" type="ORF">DHM44_03670</name>
</gene>
<proteinExistence type="predicted"/>
<feature type="non-terminal residue" evidence="1">
    <location>
        <position position="108"/>
    </location>
</feature>
<reference evidence="1 2" key="1">
    <citation type="journal article" date="2018" name="Nat. Biotechnol.">
        <title>A standardized bacterial taxonomy based on genome phylogeny substantially revises the tree of life.</title>
        <authorList>
            <person name="Parks D.H."/>
            <person name="Chuvochina M."/>
            <person name="Waite D.W."/>
            <person name="Rinke C."/>
            <person name="Skarshewski A."/>
            <person name="Chaumeil P.A."/>
            <person name="Hugenholtz P."/>
        </authorList>
    </citation>
    <scope>NUCLEOTIDE SEQUENCE [LARGE SCALE GENOMIC DNA]</scope>
    <source>
        <strain evidence="1">UBA8672</strain>
    </source>
</reference>
<sequence length="108" mass="12866">MALIKIPLKKIVYFLPLGYLKLRLIANYRWPFLEKERREKIVDIVILREINKFNLTSVILLEHPKNRTEKIFTVPTINVIENIIIEYGRQENLFENISSHLAIFRMTG</sequence>
<evidence type="ECO:0000313" key="2">
    <source>
        <dbReference type="Proteomes" id="UP000262325"/>
    </source>
</evidence>
<dbReference type="EMBL" id="DPPF01000075">
    <property type="protein sequence ID" value="HCW92760.1"/>
    <property type="molecule type" value="Genomic_DNA"/>
</dbReference>
<dbReference type="Proteomes" id="UP000262325">
    <property type="component" value="Unassembled WGS sequence"/>
</dbReference>
<comment type="caution">
    <text evidence="1">The sequence shown here is derived from an EMBL/GenBank/DDBJ whole genome shotgun (WGS) entry which is preliminary data.</text>
</comment>
<name>A0A3D5QAS7_FLESI</name>
<accession>A0A3D5QAS7</accession>